<gene>
    <name evidence="2" type="ORF">X975_03804</name>
</gene>
<dbReference type="PANTHER" id="PTHR14699">
    <property type="entry name" value="STI2 PROTEIN-RELATED"/>
    <property type="match status" value="1"/>
</dbReference>
<evidence type="ECO:0000259" key="1">
    <source>
        <dbReference type="Pfam" id="PF25063"/>
    </source>
</evidence>
<dbReference type="InterPro" id="IPR011990">
    <property type="entry name" value="TPR-like_helical_dom_sf"/>
</dbReference>
<organism evidence="2 3">
    <name type="scientific">Stegodyphus mimosarum</name>
    <name type="common">African social velvet spider</name>
    <dbReference type="NCBI Taxonomy" id="407821"/>
    <lineage>
        <taxon>Eukaryota</taxon>
        <taxon>Metazoa</taxon>
        <taxon>Ecdysozoa</taxon>
        <taxon>Arthropoda</taxon>
        <taxon>Chelicerata</taxon>
        <taxon>Arachnida</taxon>
        <taxon>Araneae</taxon>
        <taxon>Araneomorphae</taxon>
        <taxon>Entelegynae</taxon>
        <taxon>Eresoidea</taxon>
        <taxon>Eresidae</taxon>
        <taxon>Stegodyphus</taxon>
    </lineage>
</organism>
<evidence type="ECO:0000313" key="2">
    <source>
        <dbReference type="EMBL" id="KFM79614.1"/>
    </source>
</evidence>
<feature type="non-terminal residue" evidence="2">
    <location>
        <position position="97"/>
    </location>
</feature>
<dbReference type="InterPro" id="IPR056834">
    <property type="entry name" value="ARM_TT21_C"/>
</dbReference>
<dbReference type="GO" id="GO:0005929">
    <property type="term" value="C:cilium"/>
    <property type="evidence" value="ECO:0007669"/>
    <property type="project" value="GOC"/>
</dbReference>
<dbReference type="InterPro" id="IPR040364">
    <property type="entry name" value="TTC21A/TTC21B"/>
</dbReference>
<dbReference type="Gene3D" id="1.25.40.10">
    <property type="entry name" value="Tetratricopeptide repeat domain"/>
    <property type="match status" value="1"/>
</dbReference>
<evidence type="ECO:0000313" key="3">
    <source>
        <dbReference type="Proteomes" id="UP000054359"/>
    </source>
</evidence>
<dbReference type="GO" id="GO:0030991">
    <property type="term" value="C:intraciliary transport particle A"/>
    <property type="evidence" value="ECO:0007669"/>
    <property type="project" value="TreeGrafter"/>
</dbReference>
<dbReference type="OMA" id="AIDVCQM"/>
<name>A0A087UQH5_STEMI</name>
<proteinExistence type="predicted"/>
<dbReference type="OrthoDB" id="10259630at2759"/>
<dbReference type="STRING" id="407821.A0A087UQH5"/>
<keyword evidence="3" id="KW-1185">Reference proteome</keyword>
<dbReference type="PANTHER" id="PTHR14699:SF0">
    <property type="entry name" value="TETRATRICOPEPTIDE REPEAT PROTEIN 21 HOMOLOG"/>
    <property type="match status" value="1"/>
</dbReference>
<protein>
    <submittedName>
        <fullName evidence="2">Tetratricopeptide repeat protein 21B</fullName>
    </submittedName>
</protein>
<dbReference type="Pfam" id="PF25063">
    <property type="entry name" value="ARM_TT21_C"/>
    <property type="match status" value="1"/>
</dbReference>
<dbReference type="GO" id="GO:0035721">
    <property type="term" value="P:intraciliary retrograde transport"/>
    <property type="evidence" value="ECO:0007669"/>
    <property type="project" value="TreeGrafter"/>
</dbReference>
<reference evidence="2 3" key="1">
    <citation type="submission" date="2013-11" db="EMBL/GenBank/DDBJ databases">
        <title>Genome sequencing of Stegodyphus mimosarum.</title>
        <authorList>
            <person name="Bechsgaard J."/>
        </authorList>
    </citation>
    <scope>NUCLEOTIDE SEQUENCE [LARGE SCALE GENOMIC DNA]</scope>
</reference>
<accession>A0A087UQH5</accession>
<dbReference type="Proteomes" id="UP000054359">
    <property type="component" value="Unassembled WGS sequence"/>
</dbReference>
<dbReference type="EMBL" id="KK121029">
    <property type="protein sequence ID" value="KFM79614.1"/>
    <property type="molecule type" value="Genomic_DNA"/>
</dbReference>
<dbReference type="GO" id="GO:0061512">
    <property type="term" value="P:protein localization to cilium"/>
    <property type="evidence" value="ECO:0007669"/>
    <property type="project" value="TreeGrafter"/>
</dbReference>
<dbReference type="AlphaFoldDB" id="A0A087UQH5"/>
<dbReference type="SUPFAM" id="SSF48452">
    <property type="entry name" value="TPR-like"/>
    <property type="match status" value="1"/>
</dbReference>
<feature type="domain" description="Tetratricopeptide repeat protein 21A/21B C-terminal ARM" evidence="1">
    <location>
        <begin position="1"/>
        <end position="93"/>
    </location>
</feature>
<sequence>MLDKVLMYNKSCTKAYDLYGYIAEKEQNYKDAVKSYEKAWLLSSKLNPVIGYRLAFNNMKAKRYAEAIDVCQMVLSRYPNYPKIRKEILDRSRTCLR</sequence>